<evidence type="ECO:0000313" key="2">
    <source>
        <dbReference type="Proteomes" id="UP001323617"/>
    </source>
</evidence>
<dbReference type="GeneID" id="87961711"/>
<keyword evidence="2" id="KW-1185">Reference proteome</keyword>
<protein>
    <submittedName>
        <fullName evidence="1">Uncharacterized protein</fullName>
    </submittedName>
</protein>
<gene>
    <name evidence="1" type="ORF">QC764_0094940</name>
</gene>
<organism evidence="1 2">
    <name type="scientific">Podospora pseudoanserina</name>
    <dbReference type="NCBI Taxonomy" id="2609844"/>
    <lineage>
        <taxon>Eukaryota</taxon>
        <taxon>Fungi</taxon>
        <taxon>Dikarya</taxon>
        <taxon>Ascomycota</taxon>
        <taxon>Pezizomycotina</taxon>
        <taxon>Sordariomycetes</taxon>
        <taxon>Sordariomycetidae</taxon>
        <taxon>Sordariales</taxon>
        <taxon>Podosporaceae</taxon>
        <taxon>Podospora</taxon>
    </lineage>
</organism>
<evidence type="ECO:0000313" key="1">
    <source>
        <dbReference type="EMBL" id="KAK4671409.1"/>
    </source>
</evidence>
<reference evidence="1 2" key="1">
    <citation type="journal article" date="2023" name="bioRxiv">
        <title>High-quality genome assemblies of four members of thePodospora anserinaspecies complex.</title>
        <authorList>
            <person name="Ament-Velasquez S.L."/>
            <person name="Vogan A.A."/>
            <person name="Wallerman O."/>
            <person name="Hartmann F."/>
            <person name="Gautier V."/>
            <person name="Silar P."/>
            <person name="Giraud T."/>
            <person name="Johannesson H."/>
        </authorList>
    </citation>
    <scope>NUCLEOTIDE SEQUENCE [LARGE SCALE GENOMIC DNA]</scope>
    <source>
        <strain evidence="1 2">CBS 124.78</strain>
    </source>
</reference>
<sequence length="43" mass="5065">MSPNPKWEKSTITNEWEWIEACDHGFCRNYAKNLSTSYGEPSR</sequence>
<dbReference type="Proteomes" id="UP001323617">
    <property type="component" value="Unassembled WGS sequence"/>
</dbReference>
<accession>A0ABR0HU20</accession>
<proteinExistence type="predicted"/>
<comment type="caution">
    <text evidence="1">The sequence shown here is derived from an EMBL/GenBank/DDBJ whole genome shotgun (WGS) entry which is preliminary data.</text>
</comment>
<dbReference type="EMBL" id="JAFFHC010000006">
    <property type="protein sequence ID" value="KAK4671409.1"/>
    <property type="molecule type" value="Genomic_DNA"/>
</dbReference>
<dbReference type="RefSeq" id="XP_062797705.1">
    <property type="nucleotide sequence ID" value="XM_062940969.1"/>
</dbReference>
<name>A0ABR0HU20_9PEZI</name>